<evidence type="ECO:0000256" key="3">
    <source>
        <dbReference type="ARBA" id="ARBA00022737"/>
    </source>
</evidence>
<evidence type="ECO:0000256" key="4">
    <source>
        <dbReference type="ARBA" id="ARBA00022771"/>
    </source>
</evidence>
<feature type="compositionally biased region" description="Low complexity" evidence="8">
    <location>
        <begin position="73"/>
        <end position="84"/>
    </location>
</feature>
<protein>
    <recommendedName>
        <fullName evidence="9">C2H2-type domain-containing protein</fullName>
    </recommendedName>
</protein>
<dbReference type="InterPro" id="IPR051059">
    <property type="entry name" value="VerF-like"/>
</dbReference>
<name>A0A0H5C9Q5_CYBJN</name>
<evidence type="ECO:0000256" key="8">
    <source>
        <dbReference type="SAM" id="MobiDB-lite"/>
    </source>
</evidence>
<feature type="domain" description="C2H2-type" evidence="9">
    <location>
        <begin position="35"/>
        <end position="63"/>
    </location>
</feature>
<dbReference type="GO" id="GO:0000978">
    <property type="term" value="F:RNA polymerase II cis-regulatory region sequence-specific DNA binding"/>
    <property type="evidence" value="ECO:0007669"/>
    <property type="project" value="InterPro"/>
</dbReference>
<keyword evidence="5" id="KW-0862">Zinc</keyword>
<dbReference type="PANTHER" id="PTHR40626:SF11">
    <property type="entry name" value="ZINC FINGER PROTEIN YPR022C"/>
    <property type="match status" value="1"/>
</dbReference>
<dbReference type="SUPFAM" id="SSF57667">
    <property type="entry name" value="beta-beta-alpha zinc fingers"/>
    <property type="match status" value="1"/>
</dbReference>
<keyword evidence="3" id="KW-0677">Repeat</keyword>
<dbReference type="GO" id="GO:0008270">
    <property type="term" value="F:zinc ion binding"/>
    <property type="evidence" value="ECO:0007669"/>
    <property type="project" value="UniProtKB-KW"/>
</dbReference>
<gene>
    <name evidence="10" type="ORF">BN1211_6080</name>
</gene>
<dbReference type="PROSITE" id="PS50157">
    <property type="entry name" value="ZINC_FINGER_C2H2_2"/>
    <property type="match status" value="2"/>
</dbReference>
<dbReference type="PROSITE" id="PS00028">
    <property type="entry name" value="ZINC_FINGER_C2H2_1"/>
    <property type="match status" value="2"/>
</dbReference>
<sequence length="716" mass="80144">MPPQRRYICSFCARAFSRSEHRARHERSHTKEKPFGCDQCDSAFVRRDLLQRHTRTVHAKDKKKVARSSPQLSARCASVSSPSESSPPQPQRSCTPPQAAPSPAVTTMKVAPSPCSEVSESLPSSPVTVDGSVLYRFNDQTTVSLLTLSQKFNRVQDIELNSKVSSLFLVWGTLSNLTLPVIQSSQMIALNEESSLLYALLACGAADSNQFEDCLKLLNKSWLLVLKAGNDPSAIIQSLTLISYIYLNNYYVLKKKSMLSQFDLVPIEIVLEYLDTTTTRVLELNAPPLFNYWHIFIILANFTLSYNKPPAKVHQQFLTKTLPGENCTLLEAFDTLTRLPSVPTGDSITADCVLMGLSNELQASRFNDKFSFESKPFLHNAIIMANRAFTQINAETGDETSILNNLIAVSKRNLLMNCPLRFQDLISEYVVVPKSRHHWNLLRVTLKEFTYQYNTSNLQQFLQAGTEEDVATCCLEYMSSLKISSVNNNLGLISHPLLFIGFISNANLHSDFDSLLNLPTNYTWSVVETHLCLLKIFTNLNSHVEFMTNPIIQSIVYLIYVMGSSSTHDVQNEIAKMLEGSVTRVSPQFIEFITRNLHQCLRSWISYSYTGLSKHQILDGIDQMIGHLSPEQSPIQSGRNSPGGSRYIYPSPTTAPLIPSLQPPMSQQPATAANVGYSSQPRITLPPINIASASSQKGISLPLPFMHEQSYRYRSF</sequence>
<evidence type="ECO:0000313" key="10">
    <source>
        <dbReference type="EMBL" id="CEP25088.1"/>
    </source>
</evidence>
<dbReference type="FunFam" id="3.30.160.60:FF:002343">
    <property type="entry name" value="Zinc finger protein 33A"/>
    <property type="match status" value="1"/>
</dbReference>
<proteinExistence type="predicted"/>
<evidence type="ECO:0000256" key="5">
    <source>
        <dbReference type="ARBA" id="ARBA00022833"/>
    </source>
</evidence>
<evidence type="ECO:0000313" key="11">
    <source>
        <dbReference type="Proteomes" id="UP000038830"/>
    </source>
</evidence>
<accession>A0A0H5C9Q5</accession>
<feature type="compositionally biased region" description="Low complexity" evidence="8">
    <location>
        <begin position="112"/>
        <end position="122"/>
    </location>
</feature>
<dbReference type="Gene3D" id="3.30.160.60">
    <property type="entry name" value="Classic Zinc Finger"/>
    <property type="match status" value="2"/>
</dbReference>
<evidence type="ECO:0000256" key="6">
    <source>
        <dbReference type="ARBA" id="ARBA00023242"/>
    </source>
</evidence>
<evidence type="ECO:0000256" key="1">
    <source>
        <dbReference type="ARBA" id="ARBA00004123"/>
    </source>
</evidence>
<dbReference type="EMBL" id="CDQK01000007">
    <property type="protein sequence ID" value="CEP25088.1"/>
    <property type="molecule type" value="Genomic_DNA"/>
</dbReference>
<feature type="domain" description="C2H2-type" evidence="9">
    <location>
        <begin position="7"/>
        <end position="34"/>
    </location>
</feature>
<dbReference type="InterPro" id="IPR013087">
    <property type="entry name" value="Znf_C2H2_type"/>
</dbReference>
<comment type="subcellular location">
    <subcellularLocation>
        <location evidence="1">Nucleus</location>
    </subcellularLocation>
</comment>
<evidence type="ECO:0000256" key="7">
    <source>
        <dbReference type="PROSITE-ProRule" id="PRU00042"/>
    </source>
</evidence>
<evidence type="ECO:0000256" key="2">
    <source>
        <dbReference type="ARBA" id="ARBA00022723"/>
    </source>
</evidence>
<keyword evidence="4 7" id="KW-0863">Zinc-finger</keyword>
<dbReference type="AlphaFoldDB" id="A0A0H5C9Q5"/>
<dbReference type="PANTHER" id="PTHR40626">
    <property type="entry name" value="MIP31509P"/>
    <property type="match status" value="1"/>
</dbReference>
<dbReference type="GO" id="GO:0000785">
    <property type="term" value="C:chromatin"/>
    <property type="evidence" value="ECO:0007669"/>
    <property type="project" value="TreeGrafter"/>
</dbReference>
<organism evidence="10 11">
    <name type="scientific">Cyberlindnera jadinii (strain ATCC 18201 / CBS 1600 / BCRC 20928 / JCM 3617 / NBRC 0987 / NRRL Y-1542)</name>
    <name type="common">Torula yeast</name>
    <name type="synonym">Candida utilis</name>
    <dbReference type="NCBI Taxonomy" id="983966"/>
    <lineage>
        <taxon>Eukaryota</taxon>
        <taxon>Fungi</taxon>
        <taxon>Dikarya</taxon>
        <taxon>Ascomycota</taxon>
        <taxon>Saccharomycotina</taxon>
        <taxon>Saccharomycetes</taxon>
        <taxon>Phaffomycetales</taxon>
        <taxon>Phaffomycetaceae</taxon>
        <taxon>Cyberlindnera</taxon>
    </lineage>
</organism>
<feature type="region of interest" description="Disordered" evidence="8">
    <location>
        <begin position="55"/>
        <end position="122"/>
    </location>
</feature>
<keyword evidence="2" id="KW-0479">Metal-binding</keyword>
<dbReference type="GO" id="GO:0000981">
    <property type="term" value="F:DNA-binding transcription factor activity, RNA polymerase II-specific"/>
    <property type="evidence" value="ECO:0007669"/>
    <property type="project" value="InterPro"/>
</dbReference>
<feature type="compositionally biased region" description="Basic residues" evidence="8">
    <location>
        <begin position="55"/>
        <end position="66"/>
    </location>
</feature>
<keyword evidence="6" id="KW-0539">Nucleus</keyword>
<dbReference type="Pfam" id="PF00096">
    <property type="entry name" value="zf-C2H2"/>
    <property type="match status" value="1"/>
</dbReference>
<dbReference type="InterPro" id="IPR036236">
    <property type="entry name" value="Znf_C2H2_sf"/>
</dbReference>
<dbReference type="GO" id="GO:0005634">
    <property type="term" value="C:nucleus"/>
    <property type="evidence" value="ECO:0007669"/>
    <property type="project" value="UniProtKB-SubCell"/>
</dbReference>
<dbReference type="Proteomes" id="UP000038830">
    <property type="component" value="Unassembled WGS sequence"/>
</dbReference>
<reference evidence="11" key="1">
    <citation type="journal article" date="2015" name="J. Biotechnol.">
        <title>The structure of the Cyberlindnera jadinii genome and its relation to Candida utilis analyzed by the occurrence of single nucleotide polymorphisms.</title>
        <authorList>
            <person name="Rupp O."/>
            <person name="Brinkrolf K."/>
            <person name="Buerth C."/>
            <person name="Kunigo M."/>
            <person name="Schneider J."/>
            <person name="Jaenicke S."/>
            <person name="Goesmann A."/>
            <person name="Puehler A."/>
            <person name="Jaeger K.-E."/>
            <person name="Ernst J.F."/>
        </authorList>
    </citation>
    <scope>NUCLEOTIDE SEQUENCE [LARGE SCALE GENOMIC DNA]</scope>
    <source>
        <strain evidence="11">ATCC 18201 / CBS 1600 / BCRC 20928 / JCM 3617 / NBRC 0987 / NRRL Y-1542</strain>
    </source>
</reference>
<evidence type="ECO:0000259" key="9">
    <source>
        <dbReference type="PROSITE" id="PS50157"/>
    </source>
</evidence>
<dbReference type="SMART" id="SM00355">
    <property type="entry name" value="ZnF_C2H2"/>
    <property type="match status" value="2"/>
</dbReference>